<name>A0ACC1SE26_9APHY</name>
<gene>
    <name evidence="1" type="ORF">NM688_g6647</name>
</gene>
<proteinExistence type="predicted"/>
<comment type="caution">
    <text evidence="1">The sequence shown here is derived from an EMBL/GenBank/DDBJ whole genome shotgun (WGS) entry which is preliminary data.</text>
</comment>
<reference evidence="1" key="1">
    <citation type="submission" date="2022-07" db="EMBL/GenBank/DDBJ databases">
        <title>Genome Sequence of Phlebia brevispora.</title>
        <authorList>
            <person name="Buettner E."/>
        </authorList>
    </citation>
    <scope>NUCLEOTIDE SEQUENCE</scope>
    <source>
        <strain evidence="1">MPL23</strain>
    </source>
</reference>
<evidence type="ECO:0000313" key="2">
    <source>
        <dbReference type="Proteomes" id="UP001148662"/>
    </source>
</evidence>
<evidence type="ECO:0000313" key="1">
    <source>
        <dbReference type="EMBL" id="KAJ3537674.1"/>
    </source>
</evidence>
<keyword evidence="2" id="KW-1185">Reference proteome</keyword>
<dbReference type="Proteomes" id="UP001148662">
    <property type="component" value="Unassembled WGS sequence"/>
</dbReference>
<dbReference type="EMBL" id="JANHOG010001403">
    <property type="protein sequence ID" value="KAJ3537674.1"/>
    <property type="molecule type" value="Genomic_DNA"/>
</dbReference>
<organism evidence="1 2">
    <name type="scientific">Phlebia brevispora</name>
    <dbReference type="NCBI Taxonomy" id="194682"/>
    <lineage>
        <taxon>Eukaryota</taxon>
        <taxon>Fungi</taxon>
        <taxon>Dikarya</taxon>
        <taxon>Basidiomycota</taxon>
        <taxon>Agaricomycotina</taxon>
        <taxon>Agaricomycetes</taxon>
        <taxon>Polyporales</taxon>
        <taxon>Meruliaceae</taxon>
        <taxon>Phlebia</taxon>
    </lineage>
</organism>
<sequence length="143" mass="15348">MIDSIDGLSPTISKEWIGLILLPAVGSLAECITSINVSVKDQLTLSVSVAVGSTIQTALFVIPFMVLLGWALGKPLALLFDPFESIVLYISVHTMNYVIADGKSNWLEGIILVGLYVVAAVTFWFYPGSNFSTNLAVCYTSGI</sequence>
<protein>
    <submittedName>
        <fullName evidence="1">Uncharacterized protein</fullName>
    </submittedName>
</protein>
<accession>A0ACC1SE26</accession>